<accession>A0A0R3WSF5</accession>
<evidence type="ECO:0000313" key="3">
    <source>
        <dbReference type="WBParaSite" id="TTAC_0000369501-mRNA-1"/>
    </source>
</evidence>
<dbReference type="AlphaFoldDB" id="A0A0R3WSF5"/>
<dbReference type="WBParaSite" id="TTAC_0000369501-mRNA-1">
    <property type="protein sequence ID" value="TTAC_0000369501-mRNA-1"/>
    <property type="gene ID" value="TTAC_0000369501"/>
</dbReference>
<gene>
    <name evidence="1" type="ORF">TTAC_LOCUS3680</name>
</gene>
<sequence>MGRRNVVMKANGFDNFSVRISSIFKHPYRRRTKKATPQHPERHVWTPDLVTFVCDELTDPCTRAAFLRRHAYHEICSNLPPLYLLPHIGDMIEGSNQSTQLCNSEDKGIRSTDGLYQRYLETPSICRKSLEALDTKIRSSLSADLGMFVDILERTFCLLANSTNNTMLDECIHCRHQEVRMLILCRFGLFPGPFCRTVGERVAFP</sequence>
<reference evidence="3" key="1">
    <citation type="submission" date="2017-02" db="UniProtKB">
        <authorList>
            <consortium name="WormBaseParasite"/>
        </authorList>
    </citation>
    <scope>IDENTIFICATION</scope>
</reference>
<evidence type="ECO:0000313" key="1">
    <source>
        <dbReference type="EMBL" id="VDM23142.1"/>
    </source>
</evidence>
<dbReference type="Proteomes" id="UP000274429">
    <property type="component" value="Unassembled WGS sequence"/>
</dbReference>
<reference evidence="1 2" key="2">
    <citation type="submission" date="2018-11" db="EMBL/GenBank/DDBJ databases">
        <authorList>
            <consortium name="Pathogen Informatics"/>
        </authorList>
    </citation>
    <scope>NUCLEOTIDE SEQUENCE [LARGE SCALE GENOMIC DNA]</scope>
</reference>
<evidence type="ECO:0000313" key="2">
    <source>
        <dbReference type="Proteomes" id="UP000274429"/>
    </source>
</evidence>
<organism evidence="3">
    <name type="scientific">Hydatigena taeniaeformis</name>
    <name type="common">Feline tapeworm</name>
    <name type="synonym">Taenia taeniaeformis</name>
    <dbReference type="NCBI Taxonomy" id="6205"/>
    <lineage>
        <taxon>Eukaryota</taxon>
        <taxon>Metazoa</taxon>
        <taxon>Spiralia</taxon>
        <taxon>Lophotrochozoa</taxon>
        <taxon>Platyhelminthes</taxon>
        <taxon>Cestoda</taxon>
        <taxon>Eucestoda</taxon>
        <taxon>Cyclophyllidea</taxon>
        <taxon>Taeniidae</taxon>
        <taxon>Hydatigera</taxon>
    </lineage>
</organism>
<dbReference type="EMBL" id="UYWX01002858">
    <property type="protein sequence ID" value="VDM23142.1"/>
    <property type="molecule type" value="Genomic_DNA"/>
</dbReference>
<name>A0A0R3WSF5_HYDTA</name>
<keyword evidence="2" id="KW-1185">Reference proteome</keyword>
<protein>
    <submittedName>
        <fullName evidence="3">Retrotransposon protein</fullName>
    </submittedName>
</protein>
<proteinExistence type="predicted"/>
<dbReference type="OrthoDB" id="10047996at2759"/>